<evidence type="ECO:0000313" key="14">
    <source>
        <dbReference type="Proteomes" id="UP000503313"/>
    </source>
</evidence>
<dbReference type="Pfam" id="PF01467">
    <property type="entry name" value="CTP_transf_like"/>
    <property type="match status" value="1"/>
</dbReference>
<dbReference type="GO" id="GO:0005524">
    <property type="term" value="F:ATP binding"/>
    <property type="evidence" value="ECO:0007669"/>
    <property type="project" value="UniProtKB-KW"/>
</dbReference>
<proteinExistence type="inferred from homology"/>
<evidence type="ECO:0000256" key="11">
    <source>
        <dbReference type="HAMAP-Rule" id="MF_00244"/>
    </source>
</evidence>
<dbReference type="GO" id="GO:0009435">
    <property type="term" value="P:NAD+ biosynthetic process"/>
    <property type="evidence" value="ECO:0007669"/>
    <property type="project" value="UniProtKB-UniRule"/>
</dbReference>
<evidence type="ECO:0000256" key="5">
    <source>
        <dbReference type="ARBA" id="ARBA00022679"/>
    </source>
</evidence>
<dbReference type="InterPro" id="IPR004821">
    <property type="entry name" value="Cyt_trans-like"/>
</dbReference>
<evidence type="ECO:0000256" key="2">
    <source>
        <dbReference type="ARBA" id="ARBA00005019"/>
    </source>
</evidence>
<dbReference type="InterPro" id="IPR005248">
    <property type="entry name" value="NadD/NMNAT"/>
</dbReference>
<evidence type="ECO:0000256" key="8">
    <source>
        <dbReference type="ARBA" id="ARBA00022840"/>
    </source>
</evidence>
<organism evidence="13 14">
    <name type="scientific">Arcobacter defluvii</name>
    <dbReference type="NCBI Taxonomy" id="873191"/>
    <lineage>
        <taxon>Bacteria</taxon>
        <taxon>Pseudomonadati</taxon>
        <taxon>Campylobacterota</taxon>
        <taxon>Epsilonproteobacteria</taxon>
        <taxon>Campylobacterales</taxon>
        <taxon>Arcobacteraceae</taxon>
        <taxon>Arcobacter</taxon>
    </lineage>
</organism>
<dbReference type="HAMAP" id="MF_00244">
    <property type="entry name" value="NaMN_adenylyltr"/>
    <property type="match status" value="1"/>
</dbReference>
<dbReference type="GO" id="GO:0004515">
    <property type="term" value="F:nicotinate-nucleotide adenylyltransferase activity"/>
    <property type="evidence" value="ECO:0007669"/>
    <property type="project" value="UniProtKB-UniRule"/>
</dbReference>
<evidence type="ECO:0000256" key="6">
    <source>
        <dbReference type="ARBA" id="ARBA00022695"/>
    </source>
</evidence>
<dbReference type="PANTHER" id="PTHR39321:SF3">
    <property type="entry name" value="PHOSPHOPANTETHEINE ADENYLYLTRANSFERASE"/>
    <property type="match status" value="1"/>
</dbReference>
<keyword evidence="4 11" id="KW-0662">Pyridine nucleotide biosynthesis</keyword>
<evidence type="ECO:0000256" key="4">
    <source>
        <dbReference type="ARBA" id="ARBA00022642"/>
    </source>
</evidence>
<dbReference type="NCBIfam" id="TIGR00482">
    <property type="entry name" value="nicotinate (nicotinamide) nucleotide adenylyltransferase"/>
    <property type="match status" value="1"/>
</dbReference>
<evidence type="ECO:0000256" key="9">
    <source>
        <dbReference type="ARBA" id="ARBA00023027"/>
    </source>
</evidence>
<keyword evidence="6 11" id="KW-0548">Nucleotidyltransferase</keyword>
<name>A0AAE7BHJ5_9BACT</name>
<keyword evidence="14" id="KW-1185">Reference proteome</keyword>
<keyword evidence="5 11" id="KW-0808">Transferase</keyword>
<evidence type="ECO:0000256" key="3">
    <source>
        <dbReference type="ARBA" id="ARBA00009014"/>
    </source>
</evidence>
<comment type="similarity">
    <text evidence="3 11">Belongs to the NadD family.</text>
</comment>
<dbReference type="KEGG" id="adz:ADFLV_2735"/>
<evidence type="ECO:0000313" key="13">
    <source>
        <dbReference type="EMBL" id="QKF78708.1"/>
    </source>
</evidence>
<keyword evidence="8 11" id="KW-0067">ATP-binding</keyword>
<evidence type="ECO:0000259" key="12">
    <source>
        <dbReference type="Pfam" id="PF01467"/>
    </source>
</evidence>
<dbReference type="AlphaFoldDB" id="A0AAE7BHJ5"/>
<keyword evidence="7 11" id="KW-0547">Nucleotide-binding</keyword>
<dbReference type="EC" id="2.7.7.18" evidence="11"/>
<dbReference type="NCBIfam" id="TIGR00125">
    <property type="entry name" value="cyt_tran_rel"/>
    <property type="match status" value="1"/>
</dbReference>
<evidence type="ECO:0000256" key="1">
    <source>
        <dbReference type="ARBA" id="ARBA00002324"/>
    </source>
</evidence>
<dbReference type="CDD" id="cd02165">
    <property type="entry name" value="NMNAT"/>
    <property type="match status" value="1"/>
</dbReference>
<dbReference type="PANTHER" id="PTHR39321">
    <property type="entry name" value="NICOTINATE-NUCLEOTIDE ADENYLYLTRANSFERASE-RELATED"/>
    <property type="match status" value="1"/>
</dbReference>
<protein>
    <recommendedName>
        <fullName evidence="11">Probable nicotinate-nucleotide adenylyltransferase</fullName>
        <ecNumber evidence="11">2.7.7.18</ecNumber>
    </recommendedName>
    <alternativeName>
        <fullName evidence="11">Deamido-NAD(+) diphosphorylase</fullName>
    </alternativeName>
    <alternativeName>
        <fullName evidence="11">Deamido-NAD(+) pyrophosphorylase</fullName>
    </alternativeName>
    <alternativeName>
        <fullName evidence="11">Nicotinate mononucleotide adenylyltransferase</fullName>
        <shortName evidence="11">NaMN adenylyltransferase</shortName>
    </alternativeName>
</protein>
<feature type="domain" description="Cytidyltransferase-like" evidence="12">
    <location>
        <begin position="5"/>
        <end position="158"/>
    </location>
</feature>
<comment type="pathway">
    <text evidence="2 11">Cofactor biosynthesis; NAD(+) biosynthesis; deamido-NAD(+) from nicotinate D-ribonucleotide: step 1/1.</text>
</comment>
<dbReference type="RefSeq" id="WP_014475313.1">
    <property type="nucleotide sequence ID" value="NZ_CP053835.1"/>
</dbReference>
<sequence length="179" mass="20925">MRIAIFGGSFDPVHIAHVAIVEAALENLNIDKLIIVPTYLNPFKNSFYLKPEIRFELLTKVFQKFKKVEISNYEINQKKVSYTVDTVNYLNSLYQPTKIYFILGEDNIENLDKWYKINDLKKMVEFVVATRKGFESNKAKEFKILDINIDISSTLLREHIDMNYVPIEIKDDILNLKKG</sequence>
<reference evidence="13 14" key="1">
    <citation type="submission" date="2020-05" db="EMBL/GenBank/DDBJ databases">
        <title>Complete genome sequencing of Campylobacter and Arcobacter type strains.</title>
        <authorList>
            <person name="Miller W.G."/>
            <person name="Yee E."/>
        </authorList>
    </citation>
    <scope>NUCLEOTIDE SEQUENCE [LARGE SCALE GENOMIC DNA]</scope>
    <source>
        <strain evidence="13 14">LMG 25694</strain>
    </source>
</reference>
<dbReference type="Gene3D" id="3.40.50.620">
    <property type="entry name" value="HUPs"/>
    <property type="match status" value="1"/>
</dbReference>
<comment type="function">
    <text evidence="1 11">Catalyzes the reversible adenylation of nicotinate mononucleotide (NaMN) to nicotinic acid adenine dinucleotide (NaAD).</text>
</comment>
<accession>A0AAE7BHJ5</accession>
<evidence type="ECO:0000256" key="7">
    <source>
        <dbReference type="ARBA" id="ARBA00022741"/>
    </source>
</evidence>
<gene>
    <name evidence="11 13" type="primary">nadD</name>
    <name evidence="13" type="ORF">ADFLV_2735</name>
</gene>
<evidence type="ECO:0000256" key="10">
    <source>
        <dbReference type="ARBA" id="ARBA00048721"/>
    </source>
</evidence>
<keyword evidence="9 11" id="KW-0520">NAD</keyword>
<dbReference type="SUPFAM" id="SSF52374">
    <property type="entry name" value="Nucleotidylyl transferase"/>
    <property type="match status" value="1"/>
</dbReference>
<dbReference type="Proteomes" id="UP000503313">
    <property type="component" value="Chromosome"/>
</dbReference>
<dbReference type="InterPro" id="IPR014729">
    <property type="entry name" value="Rossmann-like_a/b/a_fold"/>
</dbReference>
<comment type="catalytic activity">
    <reaction evidence="10 11">
        <text>nicotinate beta-D-ribonucleotide + ATP + H(+) = deamido-NAD(+) + diphosphate</text>
        <dbReference type="Rhea" id="RHEA:22860"/>
        <dbReference type="ChEBI" id="CHEBI:15378"/>
        <dbReference type="ChEBI" id="CHEBI:30616"/>
        <dbReference type="ChEBI" id="CHEBI:33019"/>
        <dbReference type="ChEBI" id="CHEBI:57502"/>
        <dbReference type="ChEBI" id="CHEBI:58437"/>
        <dbReference type="EC" id="2.7.7.18"/>
    </reaction>
</comment>
<dbReference type="EMBL" id="CP053835">
    <property type="protein sequence ID" value="QKF78708.1"/>
    <property type="molecule type" value="Genomic_DNA"/>
</dbReference>